<gene>
    <name evidence="1" type="ORF">Gohar_024146</name>
</gene>
<name>A0A7J9HG56_9ROSI</name>
<keyword evidence="2" id="KW-1185">Reference proteome</keyword>
<dbReference type="EMBL" id="JABFAD010000009">
    <property type="protein sequence ID" value="MBA0808404.1"/>
    <property type="molecule type" value="Genomic_DNA"/>
</dbReference>
<evidence type="ECO:0000313" key="1">
    <source>
        <dbReference type="EMBL" id="MBA0808404.1"/>
    </source>
</evidence>
<dbReference type="OrthoDB" id="2423701at2759"/>
<sequence>MVMTGDWRTKVVITGCKEMERSGCQAFDRKNLAETFKCQ</sequence>
<accession>A0A7J9HG56</accession>
<comment type="caution">
    <text evidence="1">The sequence shown here is derived from an EMBL/GenBank/DDBJ whole genome shotgun (WGS) entry which is preliminary data.</text>
</comment>
<reference evidence="1 2" key="1">
    <citation type="journal article" date="2019" name="Genome Biol. Evol.">
        <title>Insights into the evolution of the New World diploid cottons (Gossypium, subgenus Houzingenia) based on genome sequencing.</title>
        <authorList>
            <person name="Grover C.E."/>
            <person name="Arick M.A. 2nd"/>
            <person name="Thrash A."/>
            <person name="Conover J.L."/>
            <person name="Sanders W.S."/>
            <person name="Peterson D.G."/>
            <person name="Frelichowski J.E."/>
            <person name="Scheffler J.A."/>
            <person name="Scheffler B.E."/>
            <person name="Wendel J.F."/>
        </authorList>
    </citation>
    <scope>NUCLEOTIDE SEQUENCE [LARGE SCALE GENOMIC DNA]</scope>
    <source>
        <strain evidence="1">0</strain>
        <tissue evidence="1">Leaf</tissue>
    </source>
</reference>
<dbReference type="Proteomes" id="UP000593560">
    <property type="component" value="Unassembled WGS sequence"/>
</dbReference>
<evidence type="ECO:0000313" key="2">
    <source>
        <dbReference type="Proteomes" id="UP000593560"/>
    </source>
</evidence>
<proteinExistence type="predicted"/>
<feature type="non-terminal residue" evidence="1">
    <location>
        <position position="39"/>
    </location>
</feature>
<organism evidence="1 2">
    <name type="scientific">Gossypium harknessii</name>
    <dbReference type="NCBI Taxonomy" id="34285"/>
    <lineage>
        <taxon>Eukaryota</taxon>
        <taxon>Viridiplantae</taxon>
        <taxon>Streptophyta</taxon>
        <taxon>Embryophyta</taxon>
        <taxon>Tracheophyta</taxon>
        <taxon>Spermatophyta</taxon>
        <taxon>Magnoliopsida</taxon>
        <taxon>eudicotyledons</taxon>
        <taxon>Gunneridae</taxon>
        <taxon>Pentapetalae</taxon>
        <taxon>rosids</taxon>
        <taxon>malvids</taxon>
        <taxon>Malvales</taxon>
        <taxon>Malvaceae</taxon>
        <taxon>Malvoideae</taxon>
        <taxon>Gossypium</taxon>
    </lineage>
</organism>
<dbReference type="AlphaFoldDB" id="A0A7J9HG56"/>
<protein>
    <submittedName>
        <fullName evidence="1">Uncharacterized protein</fullName>
    </submittedName>
</protein>